<dbReference type="Gene3D" id="3.10.129.10">
    <property type="entry name" value="Hotdog Thioesterase"/>
    <property type="match status" value="1"/>
</dbReference>
<reference evidence="2 3" key="1">
    <citation type="journal article" date="2016" name="J. Microbiol.">
        <title>Dankookia rubra gen. nov., sp. nov., an alphaproteobacterium isolated from sediment of a shallow stream.</title>
        <authorList>
            <person name="Kim W.H."/>
            <person name="Kim D.H."/>
            <person name="Kang K."/>
            <person name="Ahn T.Y."/>
        </authorList>
    </citation>
    <scope>NUCLEOTIDE SEQUENCE [LARGE SCALE GENOMIC DNA]</scope>
    <source>
        <strain evidence="2 3">JCM30602</strain>
    </source>
</reference>
<proteinExistence type="predicted"/>
<dbReference type="Pfam" id="PF07977">
    <property type="entry name" value="FabA"/>
    <property type="match status" value="1"/>
</dbReference>
<sequence>MRLEYFQMIDRVTAVDPEGIAAEAIVPAASPVFEGHFPGHPLVPGVLLVETMAQASGYLLLHRSGFARMPFLSTVKEAKFRSFVTPETRLEVTAKLEHDGSGYAVTRAAIAVAGKRICDAELVFRTLPFPAPELEAAMRAQAERIGLGGPTGGGPHGP</sequence>
<dbReference type="InterPro" id="IPR013114">
    <property type="entry name" value="FabA_FabZ"/>
</dbReference>
<dbReference type="EMBL" id="SMSJ01000001">
    <property type="protein sequence ID" value="TDH64636.1"/>
    <property type="molecule type" value="Genomic_DNA"/>
</dbReference>
<accession>A0A4R5QN19</accession>
<evidence type="ECO:0000313" key="3">
    <source>
        <dbReference type="Proteomes" id="UP000295096"/>
    </source>
</evidence>
<evidence type="ECO:0000313" key="2">
    <source>
        <dbReference type="EMBL" id="TDH64636.1"/>
    </source>
</evidence>
<evidence type="ECO:0000256" key="1">
    <source>
        <dbReference type="ARBA" id="ARBA00023239"/>
    </source>
</evidence>
<gene>
    <name evidence="2" type="ORF">E2C06_01455</name>
</gene>
<keyword evidence="1" id="KW-0456">Lyase</keyword>
<dbReference type="GO" id="GO:0016829">
    <property type="term" value="F:lyase activity"/>
    <property type="evidence" value="ECO:0007669"/>
    <property type="project" value="UniProtKB-KW"/>
</dbReference>
<dbReference type="RefSeq" id="WP_133286792.1">
    <property type="nucleotide sequence ID" value="NZ_SMSJ01000001.1"/>
</dbReference>
<name>A0A4R5QN19_9PROT</name>
<dbReference type="Proteomes" id="UP000295096">
    <property type="component" value="Unassembled WGS sequence"/>
</dbReference>
<dbReference type="SUPFAM" id="SSF54637">
    <property type="entry name" value="Thioesterase/thiol ester dehydrase-isomerase"/>
    <property type="match status" value="1"/>
</dbReference>
<dbReference type="CDD" id="cd01288">
    <property type="entry name" value="FabZ"/>
    <property type="match status" value="1"/>
</dbReference>
<dbReference type="PANTHER" id="PTHR30272">
    <property type="entry name" value="3-HYDROXYACYL-[ACYL-CARRIER-PROTEIN] DEHYDRATASE"/>
    <property type="match status" value="1"/>
</dbReference>
<dbReference type="InterPro" id="IPR029069">
    <property type="entry name" value="HotDog_dom_sf"/>
</dbReference>
<dbReference type="PANTHER" id="PTHR30272:SF1">
    <property type="entry name" value="3-HYDROXYACYL-[ACYL-CARRIER-PROTEIN] DEHYDRATASE"/>
    <property type="match status" value="1"/>
</dbReference>
<keyword evidence="3" id="KW-1185">Reference proteome</keyword>
<organism evidence="2 3">
    <name type="scientific">Dankookia rubra</name>
    <dbReference type="NCBI Taxonomy" id="1442381"/>
    <lineage>
        <taxon>Bacteria</taxon>
        <taxon>Pseudomonadati</taxon>
        <taxon>Pseudomonadota</taxon>
        <taxon>Alphaproteobacteria</taxon>
        <taxon>Acetobacterales</taxon>
        <taxon>Roseomonadaceae</taxon>
        <taxon>Dankookia</taxon>
    </lineage>
</organism>
<protein>
    <submittedName>
        <fullName evidence="2">Beta-hydroxyacyl-ACP dehydratase</fullName>
    </submittedName>
</protein>
<dbReference type="OrthoDB" id="9812462at2"/>
<comment type="caution">
    <text evidence="2">The sequence shown here is derived from an EMBL/GenBank/DDBJ whole genome shotgun (WGS) entry which is preliminary data.</text>
</comment>
<dbReference type="AlphaFoldDB" id="A0A4R5QN19"/>